<dbReference type="RefSeq" id="WP_007185294.1">
    <property type="nucleotide sequence ID" value="NZ_AKGD01000001.1"/>
</dbReference>
<dbReference type="PROSITE" id="PS50146">
    <property type="entry name" value="DAGK"/>
    <property type="match status" value="1"/>
</dbReference>
<dbReference type="GO" id="GO:0016301">
    <property type="term" value="F:kinase activity"/>
    <property type="evidence" value="ECO:0007669"/>
    <property type="project" value="InterPro"/>
</dbReference>
<accession>I7ZJU8</accession>
<dbReference type="EMBL" id="AKGD01000001">
    <property type="protein sequence ID" value="EIT72214.1"/>
    <property type="molecule type" value="Genomic_DNA"/>
</dbReference>
<gene>
    <name evidence="2" type="ORF">WQQ_23510</name>
</gene>
<dbReference type="InterPro" id="IPR016064">
    <property type="entry name" value="NAD/diacylglycerol_kinase_sf"/>
</dbReference>
<dbReference type="Gene3D" id="2.60.200.40">
    <property type="match status" value="1"/>
</dbReference>
<dbReference type="Pfam" id="PF00781">
    <property type="entry name" value="DAGK_cat"/>
    <property type="match status" value="1"/>
</dbReference>
<dbReference type="STRING" id="1172194.WQQ_23510"/>
<dbReference type="PANTHER" id="PTHR12358">
    <property type="entry name" value="SPHINGOSINE KINASE"/>
    <property type="match status" value="1"/>
</dbReference>
<dbReference type="OrthoDB" id="142078at2"/>
<keyword evidence="3" id="KW-1185">Reference proteome</keyword>
<evidence type="ECO:0000259" key="1">
    <source>
        <dbReference type="PROSITE" id="PS50146"/>
    </source>
</evidence>
<organism evidence="2 3">
    <name type="scientific">Hydrocarboniphaga effusa AP103</name>
    <dbReference type="NCBI Taxonomy" id="1172194"/>
    <lineage>
        <taxon>Bacteria</taxon>
        <taxon>Pseudomonadati</taxon>
        <taxon>Pseudomonadota</taxon>
        <taxon>Gammaproteobacteria</taxon>
        <taxon>Nevskiales</taxon>
        <taxon>Nevskiaceae</taxon>
        <taxon>Hydrocarboniphaga</taxon>
    </lineage>
</organism>
<dbReference type="Proteomes" id="UP000003704">
    <property type="component" value="Unassembled WGS sequence"/>
</dbReference>
<comment type="caution">
    <text evidence="2">The sequence shown here is derived from an EMBL/GenBank/DDBJ whole genome shotgun (WGS) entry which is preliminary data.</text>
</comment>
<evidence type="ECO:0000313" key="3">
    <source>
        <dbReference type="Proteomes" id="UP000003704"/>
    </source>
</evidence>
<evidence type="ECO:0000313" key="2">
    <source>
        <dbReference type="EMBL" id="EIT72214.1"/>
    </source>
</evidence>
<proteinExistence type="predicted"/>
<dbReference type="PATRIC" id="fig|1172194.4.peg.2271"/>
<sequence length="323" mass="35721">MSSTTSLGDRADGPFFIVFNIGSGHGDPQAARRIIDEAMSAAQRRYELLSVDDPSQLPELAREAVEKARQQNGIVVAAGGDGTINCVAGAVLDSERPFGVLPQGTFNYFGRAHSISQEIAESVQTLLSGHVEPVQVGLMNDRLFLVNASVGLYPRLLEDREKFKRRYGRHRIVALWSAAHTLLRSRRYWLLRLEDERGREATLQTPTLFVGNNALQLQQVGLPEAEAVEDGHLAGVALKPVSRWAMAGLLFSGALGRLGRAESVINFAFRELQVQPVVQGRRHHRELKVAMDGEVFRLAPPLRFRVAPKQLRLITPIDRPEPA</sequence>
<dbReference type="AlphaFoldDB" id="I7ZJU8"/>
<reference evidence="2 3" key="1">
    <citation type="journal article" date="2012" name="J. Bacteriol.">
        <title>Genome Sequence of n-Alkane-Degrading Hydrocarboniphaga effusa Strain AP103T (ATCC BAA-332T).</title>
        <authorList>
            <person name="Chang H.K."/>
            <person name="Zylstra G.J."/>
            <person name="Chae J.C."/>
        </authorList>
    </citation>
    <scope>NUCLEOTIDE SEQUENCE [LARGE SCALE GENOMIC DNA]</scope>
    <source>
        <strain evidence="2 3">AP103</strain>
    </source>
</reference>
<dbReference type="InterPro" id="IPR001206">
    <property type="entry name" value="Diacylglycerol_kinase_cat_dom"/>
</dbReference>
<dbReference type="Gene3D" id="3.40.50.10330">
    <property type="entry name" value="Probable inorganic polyphosphate/atp-NAD kinase, domain 1"/>
    <property type="match status" value="1"/>
</dbReference>
<feature type="domain" description="DAGKc" evidence="1">
    <location>
        <begin position="58"/>
        <end position="143"/>
    </location>
</feature>
<dbReference type="PANTHER" id="PTHR12358:SF54">
    <property type="entry name" value="SPHINGOSINE KINASE RELATED PROTEIN"/>
    <property type="match status" value="1"/>
</dbReference>
<dbReference type="InterPro" id="IPR050187">
    <property type="entry name" value="Lipid_Phosphate_FormReg"/>
</dbReference>
<protein>
    <recommendedName>
        <fullName evidence="1">DAGKc domain-containing protein</fullName>
    </recommendedName>
</protein>
<name>I7ZJU8_9GAMM</name>
<dbReference type="InterPro" id="IPR017438">
    <property type="entry name" value="ATP-NAD_kinase_N"/>
</dbReference>
<dbReference type="SMART" id="SM00046">
    <property type="entry name" value="DAGKc"/>
    <property type="match status" value="1"/>
</dbReference>
<dbReference type="SUPFAM" id="SSF111331">
    <property type="entry name" value="NAD kinase/diacylglycerol kinase-like"/>
    <property type="match status" value="1"/>
</dbReference>